<dbReference type="AlphaFoldDB" id="A0A7S3EL75"/>
<organism evidence="2">
    <name type="scientific">Rhodosorus marinus</name>
    <dbReference type="NCBI Taxonomy" id="101924"/>
    <lineage>
        <taxon>Eukaryota</taxon>
        <taxon>Rhodophyta</taxon>
        <taxon>Stylonematophyceae</taxon>
        <taxon>Stylonematales</taxon>
        <taxon>Stylonemataceae</taxon>
        <taxon>Rhodosorus</taxon>
    </lineage>
</organism>
<keyword evidence="1" id="KW-0812">Transmembrane</keyword>
<evidence type="ECO:0000256" key="1">
    <source>
        <dbReference type="SAM" id="Phobius"/>
    </source>
</evidence>
<keyword evidence="1" id="KW-0472">Membrane</keyword>
<gene>
    <name evidence="2" type="ORF">RMAR00112_LOCUS27085</name>
</gene>
<keyword evidence="1" id="KW-1133">Transmembrane helix</keyword>
<protein>
    <submittedName>
        <fullName evidence="2">Uncharacterized protein</fullName>
    </submittedName>
</protein>
<evidence type="ECO:0000313" key="2">
    <source>
        <dbReference type="EMBL" id="CAE0059020.1"/>
    </source>
</evidence>
<reference evidence="2" key="1">
    <citation type="submission" date="2021-01" db="EMBL/GenBank/DDBJ databases">
        <authorList>
            <person name="Corre E."/>
            <person name="Pelletier E."/>
            <person name="Niang G."/>
            <person name="Scheremetjew M."/>
            <person name="Finn R."/>
            <person name="Kale V."/>
            <person name="Holt S."/>
            <person name="Cochrane G."/>
            <person name="Meng A."/>
            <person name="Brown T."/>
            <person name="Cohen L."/>
        </authorList>
    </citation>
    <scope>NUCLEOTIDE SEQUENCE</scope>
    <source>
        <strain evidence="2">CCMP 769</strain>
    </source>
</reference>
<dbReference type="EMBL" id="HBHW01035260">
    <property type="protein sequence ID" value="CAE0059020.1"/>
    <property type="molecule type" value="Transcribed_RNA"/>
</dbReference>
<proteinExistence type="predicted"/>
<name>A0A7S3EL75_9RHOD</name>
<feature type="transmembrane region" description="Helical" evidence="1">
    <location>
        <begin position="12"/>
        <end position="32"/>
    </location>
</feature>
<accession>A0A7S3EL75</accession>
<sequence length="350" mass="39025">MASLLGNVARYTIAILLSVLLLPALLPILLQLPYGKISSRWYGLSLRVASLITSIAGVNFQFLSPEEDLERKSLLHSPLIKVWTSEVRVKGGKKILCKTYDQPGRWMSETGLENLHTWLGDVAMQSMGVIPTHALFDRAGLRDVMRNRVITVGFDNGQPIAFNAMVYIPYGDTPVLHLGLTMIAKTHRGMRIQSPIFSKGLVLPMFNLRKFSYYVTNIGASAAGIGAVSDYFFESYPNYKEDVKCTEAHLEIARFALRHYRHEFGCSKNAIFDETTFVVHGANEPLGGGTQEFIKEDGTPVSFYKNQRCNDFVAARIDLTAGDEIFQVGKVDFVGTSLKYMLSPITKKKV</sequence>